<name>A0A0N5D001_THECL</name>
<sequence length="263" mass="29371">MSKKCQNCLNFFLAFFLFTLIAPENGQNPSLLPVTCRNYGKVLLRGELDDCDPENFRCYLKNPIIINVTELICIVDDAKPPSKPPLVSCLVTENVPLMKEKCAEEGDCHSITLSCPVMNSIGNEITSDNDVLEQDRNIIAEQAIHPAQLLTIHSQDDYFGACFYFSNNNDTIALDENTRSAKSCTPVDAVCRMVEMTTVGKSTVTCTVQKSGKLHECLLIWQTNRQPCRESNCLSLHLNCPILDEYEMILPIQKSKSGKSLIL</sequence>
<reference evidence="4" key="1">
    <citation type="submission" date="2017-02" db="UniProtKB">
        <authorList>
            <consortium name="WormBaseParasite"/>
        </authorList>
    </citation>
    <scope>IDENTIFICATION</scope>
</reference>
<keyword evidence="1" id="KW-0732">Signal</keyword>
<dbReference type="AlphaFoldDB" id="A0A0N5D001"/>
<evidence type="ECO:0000256" key="1">
    <source>
        <dbReference type="SAM" id="SignalP"/>
    </source>
</evidence>
<organism evidence="4">
    <name type="scientific">Thelazia callipaeda</name>
    <name type="common">Oriental eyeworm</name>
    <name type="synonym">Parasitic nematode</name>
    <dbReference type="NCBI Taxonomy" id="103827"/>
    <lineage>
        <taxon>Eukaryota</taxon>
        <taxon>Metazoa</taxon>
        <taxon>Ecdysozoa</taxon>
        <taxon>Nematoda</taxon>
        <taxon>Chromadorea</taxon>
        <taxon>Rhabditida</taxon>
        <taxon>Spirurina</taxon>
        <taxon>Spiruromorpha</taxon>
        <taxon>Thelazioidea</taxon>
        <taxon>Thelaziidae</taxon>
        <taxon>Thelazia</taxon>
    </lineage>
</organism>
<feature type="signal peptide" evidence="1">
    <location>
        <begin position="1"/>
        <end position="26"/>
    </location>
</feature>
<dbReference type="EMBL" id="UYYF01004388">
    <property type="protein sequence ID" value="VDN03411.1"/>
    <property type="molecule type" value="Genomic_DNA"/>
</dbReference>
<dbReference type="STRING" id="103827.A0A0N5D001"/>
<feature type="chain" id="PRO_5043126501" evidence="1">
    <location>
        <begin position="27"/>
        <end position="263"/>
    </location>
</feature>
<evidence type="ECO:0000313" key="4">
    <source>
        <dbReference type="WBParaSite" id="TCLT_0000610001-mRNA-1"/>
    </source>
</evidence>
<evidence type="ECO:0000313" key="2">
    <source>
        <dbReference type="EMBL" id="VDN03411.1"/>
    </source>
</evidence>
<dbReference type="WBParaSite" id="TCLT_0000610001-mRNA-1">
    <property type="protein sequence ID" value="TCLT_0000610001-mRNA-1"/>
    <property type="gene ID" value="TCLT_0000610001"/>
</dbReference>
<dbReference type="OrthoDB" id="5786416at2759"/>
<dbReference type="Proteomes" id="UP000276776">
    <property type="component" value="Unassembled WGS sequence"/>
</dbReference>
<accession>A0A0N5D001</accession>
<evidence type="ECO:0000313" key="3">
    <source>
        <dbReference type="Proteomes" id="UP000276776"/>
    </source>
</evidence>
<dbReference type="OMA" id="IMDNENA"/>
<protein>
    <submittedName>
        <fullName evidence="4">DUF3707 domain-containing protein</fullName>
    </submittedName>
</protein>
<keyword evidence="3" id="KW-1185">Reference proteome</keyword>
<proteinExistence type="predicted"/>
<gene>
    <name evidence="2" type="ORF">TCLT_LOCUS6089</name>
</gene>
<reference evidence="2 3" key="2">
    <citation type="submission" date="2018-11" db="EMBL/GenBank/DDBJ databases">
        <authorList>
            <consortium name="Pathogen Informatics"/>
        </authorList>
    </citation>
    <scope>NUCLEOTIDE SEQUENCE [LARGE SCALE GENOMIC DNA]</scope>
</reference>